<dbReference type="EMBL" id="JAYGHK010000075">
    <property type="protein sequence ID" value="MEA5610082.1"/>
    <property type="molecule type" value="Genomic_DNA"/>
</dbReference>
<protein>
    <submittedName>
        <fullName evidence="1">Uncharacterized protein</fullName>
    </submittedName>
</protein>
<proteinExistence type="predicted"/>
<accession>A0ABU5UUW7</accession>
<evidence type="ECO:0000313" key="1">
    <source>
        <dbReference type="EMBL" id="MEA5610082.1"/>
    </source>
</evidence>
<sequence>MTLTETAIQWLELKKVELGANSLSDVIERMSREKLPKKVNSGKL</sequence>
<name>A0ABU5UUW7_NODSP</name>
<organism evidence="1 2">
    <name type="scientific">Nodularia spumigena UHCC 0060</name>
    <dbReference type="NCBI Taxonomy" id="3110300"/>
    <lineage>
        <taxon>Bacteria</taxon>
        <taxon>Bacillati</taxon>
        <taxon>Cyanobacteriota</taxon>
        <taxon>Cyanophyceae</taxon>
        <taxon>Nostocales</taxon>
        <taxon>Nodulariaceae</taxon>
        <taxon>Nodularia</taxon>
    </lineage>
</organism>
<dbReference type="RefSeq" id="WP_267897123.1">
    <property type="nucleotide sequence ID" value="NZ_JAYGHK010000075.1"/>
</dbReference>
<dbReference type="GeneID" id="78020122"/>
<dbReference type="Proteomes" id="UP001303285">
    <property type="component" value="Unassembled WGS sequence"/>
</dbReference>
<comment type="caution">
    <text evidence="1">The sequence shown here is derived from an EMBL/GenBank/DDBJ whole genome shotgun (WGS) entry which is preliminary data.</text>
</comment>
<gene>
    <name evidence="1" type="ORF">VB695_18745</name>
</gene>
<reference evidence="1 2" key="1">
    <citation type="submission" date="2023-12" db="EMBL/GenBank/DDBJ databases">
        <title>Baltic Sea Cyanobacteria.</title>
        <authorList>
            <person name="Delbaje E."/>
            <person name="Fewer D.P."/>
            <person name="Shishido T.K."/>
        </authorList>
    </citation>
    <scope>NUCLEOTIDE SEQUENCE [LARGE SCALE GENOMIC DNA]</scope>
    <source>
        <strain evidence="1 2">UHCC 0060</strain>
    </source>
</reference>
<keyword evidence="2" id="KW-1185">Reference proteome</keyword>
<evidence type="ECO:0000313" key="2">
    <source>
        <dbReference type="Proteomes" id="UP001303285"/>
    </source>
</evidence>